<dbReference type="AlphaFoldDB" id="A0A4Y7L1G3"/>
<gene>
    <name evidence="2" type="ORF">C5167_002677</name>
</gene>
<dbReference type="EMBL" id="CM010723">
    <property type="protein sequence ID" value="RZC78460.1"/>
    <property type="molecule type" value="Genomic_DNA"/>
</dbReference>
<keyword evidence="3" id="KW-1185">Reference proteome</keyword>
<proteinExistence type="predicted"/>
<sequence length="187" mass="21710">MGIRLRVDVSQPLQFGYYAPNNRYEVNRVIMRYQELPRLFCNFCNRLGHANVDRMDIFLLNHPNMQAPAHFDDLPEHTPFPEDPFAQASYDQEALHNIDRDDPDSDWSLEVHYSQVNTSREQYVFSYTDGEGPAEGNYQFGFRSNMSTYSERTSDSSLPNHVNPGMELPGHKPTTNNTTHMRTNLYV</sequence>
<evidence type="ECO:0000256" key="1">
    <source>
        <dbReference type="SAM" id="MobiDB-lite"/>
    </source>
</evidence>
<organism evidence="2 3">
    <name type="scientific">Papaver somniferum</name>
    <name type="common">Opium poppy</name>
    <dbReference type="NCBI Taxonomy" id="3469"/>
    <lineage>
        <taxon>Eukaryota</taxon>
        <taxon>Viridiplantae</taxon>
        <taxon>Streptophyta</taxon>
        <taxon>Embryophyta</taxon>
        <taxon>Tracheophyta</taxon>
        <taxon>Spermatophyta</taxon>
        <taxon>Magnoliopsida</taxon>
        <taxon>Ranunculales</taxon>
        <taxon>Papaveraceae</taxon>
        <taxon>Papaveroideae</taxon>
        <taxon>Papaver</taxon>
    </lineage>
</organism>
<name>A0A4Y7L1G3_PAPSO</name>
<evidence type="ECO:0000313" key="3">
    <source>
        <dbReference type="Proteomes" id="UP000316621"/>
    </source>
</evidence>
<feature type="compositionally biased region" description="Polar residues" evidence="1">
    <location>
        <begin position="173"/>
        <end position="187"/>
    </location>
</feature>
<dbReference type="Gramene" id="RZC78460">
    <property type="protein sequence ID" value="RZC78460"/>
    <property type="gene ID" value="C5167_002677"/>
</dbReference>
<reference evidence="2 3" key="1">
    <citation type="journal article" date="2018" name="Science">
        <title>The opium poppy genome and morphinan production.</title>
        <authorList>
            <person name="Guo L."/>
            <person name="Winzer T."/>
            <person name="Yang X."/>
            <person name="Li Y."/>
            <person name="Ning Z."/>
            <person name="He Z."/>
            <person name="Teodor R."/>
            <person name="Lu Y."/>
            <person name="Bowser T.A."/>
            <person name="Graham I.A."/>
            <person name="Ye K."/>
        </authorList>
    </citation>
    <scope>NUCLEOTIDE SEQUENCE [LARGE SCALE GENOMIC DNA]</scope>
    <source>
        <strain evidence="3">cv. HN1</strain>
        <tissue evidence="2">Leaves</tissue>
    </source>
</reference>
<protein>
    <submittedName>
        <fullName evidence="2">Uncharacterized protein</fullName>
    </submittedName>
</protein>
<dbReference type="Proteomes" id="UP000316621">
    <property type="component" value="Chromosome 9"/>
</dbReference>
<accession>A0A4Y7L1G3</accession>
<feature type="region of interest" description="Disordered" evidence="1">
    <location>
        <begin position="167"/>
        <end position="187"/>
    </location>
</feature>
<evidence type="ECO:0000313" key="2">
    <source>
        <dbReference type="EMBL" id="RZC78460.1"/>
    </source>
</evidence>